<organism evidence="9 10">
    <name type="scientific">Nocardia colli</name>
    <dbReference type="NCBI Taxonomy" id="2545717"/>
    <lineage>
        <taxon>Bacteria</taxon>
        <taxon>Bacillati</taxon>
        <taxon>Actinomycetota</taxon>
        <taxon>Actinomycetes</taxon>
        <taxon>Mycobacteriales</taxon>
        <taxon>Nocardiaceae</taxon>
        <taxon>Nocardia</taxon>
    </lineage>
</organism>
<name>A0A5N0EFL0_9NOCA</name>
<dbReference type="PROSITE" id="PS00086">
    <property type="entry name" value="CYTOCHROME_P450"/>
    <property type="match status" value="1"/>
</dbReference>
<keyword evidence="6 8" id="KW-0503">Monooxygenase</keyword>
<proteinExistence type="inferred from homology"/>
<dbReference type="InterPro" id="IPR002401">
    <property type="entry name" value="Cyt_P450_E_grp-I"/>
</dbReference>
<evidence type="ECO:0000256" key="6">
    <source>
        <dbReference type="ARBA" id="ARBA00023033"/>
    </source>
</evidence>
<evidence type="ECO:0000256" key="4">
    <source>
        <dbReference type="ARBA" id="ARBA00023002"/>
    </source>
</evidence>
<sequence>MTQRTVPATNTVAPAPGRLPLVGHAFGLRKGLLGYLKSLPSDTDMVRLQIGPWLQPILVCNPDLIHHIHVNSQTFDRGGPLIDKFVDVVGNGLGTCPWAEHRRQRRILQPLFRNDHLAAYAPTMSQQAGALMDRWHDGQVIDVPAHANDYTSRLLAKTLFTADLATPAVDAMVESASLIRRGIYTRAFIPARVMGIVHKLPIAAGRDLDQAHHRIRAVIGRTIQEYRRSNTDHGDLLSMLLAARDEDGTPLDDQEIHYQVISFMIAGFDTTAAALSWALDLLARHPDIRDRLHSEVDTVLAGGLAGWDNLPELDLTRRIVTETLRVCPPAWLLDRHVIRDTELGGHLLPAGTPVLYSPYFVHHSHAYFPDPERFDPDRWLPERKHETPRNAFIPFGAGPRKCIADTFATTAVTIALASIAARWRVDTTTADPPQAAASLVYSPRTLHMRLHHRTP</sequence>
<evidence type="ECO:0000256" key="2">
    <source>
        <dbReference type="ARBA" id="ARBA00022617"/>
    </source>
</evidence>
<evidence type="ECO:0000256" key="3">
    <source>
        <dbReference type="ARBA" id="ARBA00022723"/>
    </source>
</evidence>
<dbReference type="CDD" id="cd11049">
    <property type="entry name" value="CYP170A1-like"/>
    <property type="match status" value="1"/>
</dbReference>
<comment type="caution">
    <text evidence="9">The sequence shown here is derived from an EMBL/GenBank/DDBJ whole genome shotgun (WGS) entry which is preliminary data.</text>
</comment>
<dbReference type="InterPro" id="IPR036396">
    <property type="entry name" value="Cyt_P450_sf"/>
</dbReference>
<dbReference type="Pfam" id="PF00067">
    <property type="entry name" value="p450"/>
    <property type="match status" value="1"/>
</dbReference>
<keyword evidence="2 7" id="KW-0349">Heme</keyword>
<keyword evidence="3 7" id="KW-0479">Metal-binding</keyword>
<dbReference type="GO" id="GO:0005506">
    <property type="term" value="F:iron ion binding"/>
    <property type="evidence" value="ECO:0007669"/>
    <property type="project" value="InterPro"/>
</dbReference>
<comment type="cofactor">
    <cofactor evidence="7">
        <name>heme</name>
        <dbReference type="ChEBI" id="CHEBI:30413"/>
    </cofactor>
</comment>
<evidence type="ECO:0000256" key="7">
    <source>
        <dbReference type="PIRSR" id="PIRSR602401-1"/>
    </source>
</evidence>
<reference evidence="9 10" key="1">
    <citation type="submission" date="2019-09" db="EMBL/GenBank/DDBJ databases">
        <authorList>
            <person name="Wang X."/>
        </authorList>
    </citation>
    <scope>NUCLEOTIDE SEQUENCE [LARGE SCALE GENOMIC DNA]</scope>
    <source>
        <strain evidence="9 10">CICC 11023</strain>
    </source>
</reference>
<accession>A0A5N0EFL0</accession>
<gene>
    <name evidence="9" type="ORF">F3087_26800</name>
</gene>
<dbReference type="GO" id="GO:0016705">
    <property type="term" value="F:oxidoreductase activity, acting on paired donors, with incorporation or reduction of molecular oxygen"/>
    <property type="evidence" value="ECO:0007669"/>
    <property type="project" value="InterPro"/>
</dbReference>
<evidence type="ECO:0000313" key="10">
    <source>
        <dbReference type="Proteomes" id="UP000323876"/>
    </source>
</evidence>
<dbReference type="EMBL" id="VXLC01000014">
    <property type="protein sequence ID" value="KAA8886201.1"/>
    <property type="molecule type" value="Genomic_DNA"/>
</dbReference>
<dbReference type="InterPro" id="IPR001128">
    <property type="entry name" value="Cyt_P450"/>
</dbReference>
<dbReference type="PANTHER" id="PTHR24291">
    <property type="entry name" value="CYTOCHROME P450 FAMILY 4"/>
    <property type="match status" value="1"/>
</dbReference>
<keyword evidence="5 7" id="KW-0408">Iron</keyword>
<evidence type="ECO:0000313" key="9">
    <source>
        <dbReference type="EMBL" id="KAA8886201.1"/>
    </source>
</evidence>
<keyword evidence="4 8" id="KW-0560">Oxidoreductase</keyword>
<evidence type="ECO:0000256" key="5">
    <source>
        <dbReference type="ARBA" id="ARBA00023004"/>
    </source>
</evidence>
<dbReference type="OrthoDB" id="7376058at2"/>
<dbReference type="Proteomes" id="UP000323876">
    <property type="component" value="Unassembled WGS sequence"/>
</dbReference>
<dbReference type="PRINTS" id="PR00385">
    <property type="entry name" value="P450"/>
</dbReference>
<keyword evidence="10" id="KW-1185">Reference proteome</keyword>
<dbReference type="InterPro" id="IPR050196">
    <property type="entry name" value="Cytochrome_P450_Monoox"/>
</dbReference>
<dbReference type="GO" id="GO:0004497">
    <property type="term" value="F:monooxygenase activity"/>
    <property type="evidence" value="ECO:0007669"/>
    <property type="project" value="UniProtKB-KW"/>
</dbReference>
<evidence type="ECO:0000256" key="1">
    <source>
        <dbReference type="ARBA" id="ARBA00010617"/>
    </source>
</evidence>
<dbReference type="AlphaFoldDB" id="A0A5N0EFL0"/>
<evidence type="ECO:0000256" key="8">
    <source>
        <dbReference type="RuleBase" id="RU000461"/>
    </source>
</evidence>
<dbReference type="GO" id="GO:0020037">
    <property type="term" value="F:heme binding"/>
    <property type="evidence" value="ECO:0007669"/>
    <property type="project" value="InterPro"/>
</dbReference>
<dbReference type="PANTHER" id="PTHR24291:SF50">
    <property type="entry name" value="BIFUNCTIONAL ALBAFLAVENONE MONOOXYGENASE_TERPENE SYNTHASE"/>
    <property type="match status" value="1"/>
</dbReference>
<dbReference type="InterPro" id="IPR017972">
    <property type="entry name" value="Cyt_P450_CS"/>
</dbReference>
<feature type="binding site" description="axial binding residue" evidence="7">
    <location>
        <position position="402"/>
    </location>
    <ligand>
        <name>heme</name>
        <dbReference type="ChEBI" id="CHEBI:30413"/>
    </ligand>
    <ligandPart>
        <name>Fe</name>
        <dbReference type="ChEBI" id="CHEBI:18248"/>
    </ligandPart>
</feature>
<dbReference type="PRINTS" id="PR00463">
    <property type="entry name" value="EP450I"/>
</dbReference>
<comment type="similarity">
    <text evidence="1 8">Belongs to the cytochrome P450 family.</text>
</comment>
<protein>
    <submittedName>
        <fullName evidence="9">Cytochrome P450</fullName>
    </submittedName>
</protein>
<dbReference type="SUPFAM" id="SSF48264">
    <property type="entry name" value="Cytochrome P450"/>
    <property type="match status" value="1"/>
</dbReference>
<dbReference type="Gene3D" id="1.10.630.10">
    <property type="entry name" value="Cytochrome P450"/>
    <property type="match status" value="1"/>
</dbReference>